<dbReference type="Pfam" id="PF00268">
    <property type="entry name" value="Ribonuc_red_sm"/>
    <property type="match status" value="1"/>
</dbReference>
<dbReference type="GO" id="GO:0016491">
    <property type="term" value="F:oxidoreductase activity"/>
    <property type="evidence" value="ECO:0007669"/>
    <property type="project" value="InterPro"/>
</dbReference>
<protein>
    <submittedName>
        <fullName evidence="1">Uncharacterized protein</fullName>
    </submittedName>
</protein>
<comment type="caution">
    <text evidence="1">The sequence shown here is derived from an EMBL/GenBank/DDBJ whole genome shotgun (WGS) entry which is preliminary data.</text>
</comment>
<dbReference type="PANTHER" id="PTHR23409">
    <property type="entry name" value="RIBONUCLEOSIDE-DIPHOSPHATE REDUCTASE SMALL CHAIN"/>
    <property type="match status" value="1"/>
</dbReference>
<dbReference type="AlphaFoldDB" id="A0AAV8PW48"/>
<dbReference type="SUPFAM" id="SSF47240">
    <property type="entry name" value="Ferritin-like"/>
    <property type="match status" value="1"/>
</dbReference>
<evidence type="ECO:0000313" key="2">
    <source>
        <dbReference type="Proteomes" id="UP001222027"/>
    </source>
</evidence>
<evidence type="ECO:0000313" key="1">
    <source>
        <dbReference type="EMBL" id="KAJ8459772.1"/>
    </source>
</evidence>
<dbReference type="Gene3D" id="1.10.620.20">
    <property type="entry name" value="Ribonucleotide Reductase, subunit A"/>
    <property type="match status" value="1"/>
</dbReference>
<name>A0AAV8PW48_ENSVE</name>
<organism evidence="1 2">
    <name type="scientific">Ensete ventricosum</name>
    <name type="common">Abyssinian banana</name>
    <name type="synonym">Musa ensete</name>
    <dbReference type="NCBI Taxonomy" id="4639"/>
    <lineage>
        <taxon>Eukaryota</taxon>
        <taxon>Viridiplantae</taxon>
        <taxon>Streptophyta</taxon>
        <taxon>Embryophyta</taxon>
        <taxon>Tracheophyta</taxon>
        <taxon>Spermatophyta</taxon>
        <taxon>Magnoliopsida</taxon>
        <taxon>Liliopsida</taxon>
        <taxon>Zingiberales</taxon>
        <taxon>Musaceae</taxon>
        <taxon>Ensete</taxon>
    </lineage>
</organism>
<accession>A0AAV8PW48</accession>
<sequence length="89" mass="10474">MEESEPLPAKNPDHFCMFPITYPSIWEFYKKSVASFWTVEEVDLSLDLCHWQHRLTPDELRIVSHVLAFFATSDGLVIENLTVRFMRDV</sequence>
<dbReference type="PANTHER" id="PTHR23409:SF18">
    <property type="entry name" value="RIBONUCLEOSIDE-DIPHOSPHATE REDUCTASE SUBUNIT M2"/>
    <property type="match status" value="1"/>
</dbReference>
<keyword evidence="2" id="KW-1185">Reference proteome</keyword>
<dbReference type="InterPro" id="IPR012348">
    <property type="entry name" value="RNR-like"/>
</dbReference>
<dbReference type="GO" id="GO:0009263">
    <property type="term" value="P:deoxyribonucleotide biosynthetic process"/>
    <property type="evidence" value="ECO:0007669"/>
    <property type="project" value="InterPro"/>
</dbReference>
<dbReference type="EMBL" id="JAQQAF010000009">
    <property type="protein sequence ID" value="KAJ8459772.1"/>
    <property type="molecule type" value="Genomic_DNA"/>
</dbReference>
<gene>
    <name evidence="1" type="ORF">OPV22_032698</name>
</gene>
<dbReference type="Proteomes" id="UP001222027">
    <property type="component" value="Unassembled WGS sequence"/>
</dbReference>
<reference evidence="1 2" key="1">
    <citation type="submission" date="2022-12" db="EMBL/GenBank/DDBJ databases">
        <title>Chromosome-scale assembly of the Ensete ventricosum genome.</title>
        <authorList>
            <person name="Dussert Y."/>
            <person name="Stocks J."/>
            <person name="Wendawek A."/>
            <person name="Woldeyes F."/>
            <person name="Nichols R.A."/>
            <person name="Borrell J.S."/>
        </authorList>
    </citation>
    <scope>NUCLEOTIDE SEQUENCE [LARGE SCALE GENOMIC DNA]</scope>
    <source>
        <strain evidence="2">cv. Maze</strain>
        <tissue evidence="1">Seeds</tissue>
    </source>
</reference>
<dbReference type="InterPro" id="IPR000358">
    <property type="entry name" value="RNR_small_fam"/>
</dbReference>
<proteinExistence type="predicted"/>
<dbReference type="InterPro" id="IPR009078">
    <property type="entry name" value="Ferritin-like_SF"/>
</dbReference>